<proteinExistence type="predicted"/>
<organism evidence="5 6">
    <name type="scientific">Nonlabens ponticola</name>
    <dbReference type="NCBI Taxonomy" id="2496866"/>
    <lineage>
        <taxon>Bacteria</taxon>
        <taxon>Pseudomonadati</taxon>
        <taxon>Bacteroidota</taxon>
        <taxon>Flavobacteriia</taxon>
        <taxon>Flavobacteriales</taxon>
        <taxon>Flavobacteriaceae</taxon>
        <taxon>Nonlabens</taxon>
    </lineage>
</organism>
<dbReference type="EMBL" id="CP034549">
    <property type="protein sequence ID" value="AZQ42838.1"/>
    <property type="molecule type" value="Genomic_DNA"/>
</dbReference>
<evidence type="ECO:0000256" key="2">
    <source>
        <dbReference type="SAM" id="Phobius"/>
    </source>
</evidence>
<name>A0A3S9MUJ0_9FLAO</name>
<evidence type="ECO:0000259" key="4">
    <source>
        <dbReference type="PROSITE" id="PS00622"/>
    </source>
</evidence>
<gene>
    <name evidence="5" type="ORF">EJ995_00770</name>
</gene>
<accession>A0A3S9MUJ0</accession>
<evidence type="ECO:0000256" key="1">
    <source>
        <dbReference type="SAM" id="Coils"/>
    </source>
</evidence>
<evidence type="ECO:0000313" key="6">
    <source>
        <dbReference type="Proteomes" id="UP000279600"/>
    </source>
</evidence>
<keyword evidence="2" id="KW-0472">Membrane</keyword>
<keyword evidence="2" id="KW-0812">Transmembrane</keyword>
<evidence type="ECO:0000313" key="5">
    <source>
        <dbReference type="EMBL" id="AZQ42838.1"/>
    </source>
</evidence>
<dbReference type="GO" id="GO:0003677">
    <property type="term" value="F:DNA binding"/>
    <property type="evidence" value="ECO:0007669"/>
    <property type="project" value="InterPro"/>
</dbReference>
<dbReference type="GO" id="GO:0006355">
    <property type="term" value="P:regulation of DNA-templated transcription"/>
    <property type="evidence" value="ECO:0007669"/>
    <property type="project" value="InterPro"/>
</dbReference>
<dbReference type="InterPro" id="IPR000792">
    <property type="entry name" value="Tscrpt_reg_LuxR_C"/>
</dbReference>
<sequence>MLKYLFLFMLLSMSGHLVSQDLHPEITNYSYGGSQNWSIDIDESQIVSIANNSGLTRFDGQSWSLHPIPKKMIVRSVLCVGSRTYIGSYEEFGYWDKQENGELIYHSLSTKFPEKTPQQSEEFWQIIEHEGIIYFRSFGSIYKYDGTSIQLVVNSLDISSLAVLDSKLLYGSLSQGVFEVVGNQVRPYSHGTSLDELTNVNNIEVFDNQLFIYDQTRGAFLYDSKERIELSNSLEQMLEEDVLNKVEFIDDDRIAFGTIKNGVIIYSIASQNIETINRKSGLRNNTVLDLTAHNGNLWLALDNGVSRIAVDSAISFYTDDTGTLGTVYDIELLNGQLYLASNTGVYTFIDNQLTLLENSEGHCWGIHKSNSELFFGHNKGALILANGKLELIEGSYSGVYDYVPIPNSQDFLLSTYSGIGYLSIDNGSYEVTKLDGLDVPIDNIIFENEKLLWATDNFKNLFKIEFNTNNKTLESVVLMESKELAKEKMVDIVKIDDLPYFVIGGSWFTYSHGKSSFQPAEKFEGKLLIGQDDSSLWFMNEDRSSIVKIDRQSGEVTTLSNQEFFSKLVDGYSKVFAIDENRSSINLKDGFAIIHNDKSGINDYESIIIKEITASDKIIERSEPNDLILSYEEARSINFKIYSPGNYDHNFTYQLEGEMSQSDKIMDGSFMLRNLKSGNYILSIVDSGNDQIRKELSIEVMAPWYLSWWMKLGYLLLLIALLFLAGRYQKIKANKAHNKAQKELLQQAKQKLEAVEKENLIKEVESRQKELINRTATIVRKNEAIITLRNELRKLQESSPNKIRTDNILKRTGEQLDSKNDWHLFESKFNSLNEDFFNNLSRKFPKLTSKDQKLCAYIKIGLTSKEIAPLLGITKRSVELQRYRLRKKLNLDTDITFPEFLSQL</sequence>
<dbReference type="OrthoDB" id="1090267at2"/>
<dbReference type="InterPro" id="IPR015943">
    <property type="entry name" value="WD40/YVTN_repeat-like_dom_sf"/>
</dbReference>
<reference evidence="5 6" key="1">
    <citation type="submission" date="2018-12" db="EMBL/GenBank/DDBJ databases">
        <title>Complete genome of Nonlabens sp. MJ115.</title>
        <authorList>
            <person name="Choi H.S."/>
            <person name="Jung J."/>
        </authorList>
    </citation>
    <scope>NUCLEOTIDE SEQUENCE [LARGE SCALE GENOMIC DNA]</scope>
    <source>
        <strain evidence="5 6">MJ115</strain>
    </source>
</reference>
<dbReference type="SUPFAM" id="SSF46894">
    <property type="entry name" value="C-terminal effector domain of the bipartite response regulators"/>
    <property type="match status" value="1"/>
</dbReference>
<feature type="signal peptide" evidence="3">
    <location>
        <begin position="1"/>
        <end position="19"/>
    </location>
</feature>
<dbReference type="SMART" id="SM00421">
    <property type="entry name" value="HTH_LUXR"/>
    <property type="match status" value="1"/>
</dbReference>
<feature type="transmembrane region" description="Helical" evidence="2">
    <location>
        <begin position="704"/>
        <end position="725"/>
    </location>
</feature>
<dbReference type="AlphaFoldDB" id="A0A3S9MUJ0"/>
<dbReference type="InterPro" id="IPR016032">
    <property type="entry name" value="Sig_transdc_resp-reg_C-effctor"/>
</dbReference>
<keyword evidence="2" id="KW-1133">Transmembrane helix</keyword>
<protein>
    <recommendedName>
        <fullName evidence="4">HTH luxR-type domain-containing protein</fullName>
    </recommendedName>
</protein>
<keyword evidence="1" id="KW-0175">Coiled coil</keyword>
<dbReference type="Gene3D" id="1.10.10.10">
    <property type="entry name" value="Winged helix-like DNA-binding domain superfamily/Winged helix DNA-binding domain"/>
    <property type="match status" value="1"/>
</dbReference>
<dbReference type="InterPro" id="IPR036388">
    <property type="entry name" value="WH-like_DNA-bd_sf"/>
</dbReference>
<feature type="coiled-coil region" evidence="1">
    <location>
        <begin position="731"/>
        <end position="798"/>
    </location>
</feature>
<dbReference type="Proteomes" id="UP000279600">
    <property type="component" value="Chromosome"/>
</dbReference>
<keyword evidence="3" id="KW-0732">Signal</keyword>
<evidence type="ECO:0000256" key="3">
    <source>
        <dbReference type="SAM" id="SignalP"/>
    </source>
</evidence>
<dbReference type="KEGG" id="noj:EJ995_00770"/>
<feature type="domain" description="HTH luxR-type" evidence="4">
    <location>
        <begin position="861"/>
        <end position="888"/>
    </location>
</feature>
<keyword evidence="6" id="KW-1185">Reference proteome</keyword>
<dbReference type="RefSeq" id="WP_126444663.1">
    <property type="nucleotide sequence ID" value="NZ_CP034549.1"/>
</dbReference>
<dbReference type="PROSITE" id="PS00622">
    <property type="entry name" value="HTH_LUXR_1"/>
    <property type="match status" value="1"/>
</dbReference>
<dbReference type="Gene3D" id="2.130.10.10">
    <property type="entry name" value="YVTN repeat-like/Quinoprotein amine dehydrogenase"/>
    <property type="match status" value="1"/>
</dbReference>
<feature type="chain" id="PRO_5019579998" description="HTH luxR-type domain-containing protein" evidence="3">
    <location>
        <begin position="20"/>
        <end position="904"/>
    </location>
</feature>